<dbReference type="NCBIfam" id="NF009855">
    <property type="entry name" value="PRK13321.1"/>
    <property type="match status" value="1"/>
</dbReference>
<organism evidence="19 20">
    <name type="scientific">Thermoanaerobaculum aquaticum</name>
    <dbReference type="NCBI Taxonomy" id="1312852"/>
    <lineage>
        <taxon>Bacteria</taxon>
        <taxon>Pseudomonadati</taxon>
        <taxon>Acidobacteriota</taxon>
        <taxon>Thermoanaerobaculia</taxon>
        <taxon>Thermoanaerobaculales</taxon>
        <taxon>Thermoanaerobaculaceae</taxon>
        <taxon>Thermoanaerobaculum</taxon>
    </lineage>
</organism>
<protein>
    <recommendedName>
        <fullName evidence="15 16">Type III pantothenate kinase</fullName>
        <ecNumber evidence="6 16">2.7.1.33</ecNumber>
    </recommendedName>
    <alternativeName>
        <fullName evidence="16">PanK-III</fullName>
    </alternativeName>
    <alternativeName>
        <fullName evidence="16">Pantothenic acid kinase</fullName>
    </alternativeName>
</protein>
<dbReference type="STRING" id="1312852.EG19_09970"/>
<comment type="similarity">
    <text evidence="14 16">Belongs to the type III pantothenate kinase family.</text>
</comment>
<evidence type="ECO:0000256" key="9">
    <source>
        <dbReference type="ARBA" id="ARBA00022741"/>
    </source>
</evidence>
<comment type="cofactor">
    <cofactor evidence="2">
        <name>K(+)</name>
        <dbReference type="ChEBI" id="CHEBI:29103"/>
    </cofactor>
</comment>
<evidence type="ECO:0000313" key="19">
    <source>
        <dbReference type="EMBL" id="KDA54741.1"/>
    </source>
</evidence>
<comment type="catalytic activity">
    <reaction evidence="1 16">
        <text>(R)-pantothenate + ATP = (R)-4'-phosphopantothenate + ADP + H(+)</text>
        <dbReference type="Rhea" id="RHEA:16373"/>
        <dbReference type="ChEBI" id="CHEBI:10986"/>
        <dbReference type="ChEBI" id="CHEBI:15378"/>
        <dbReference type="ChEBI" id="CHEBI:29032"/>
        <dbReference type="ChEBI" id="CHEBI:30616"/>
        <dbReference type="ChEBI" id="CHEBI:456216"/>
        <dbReference type="EC" id="2.7.1.33"/>
    </reaction>
</comment>
<dbReference type="EMBL" id="JMFG01000005">
    <property type="protein sequence ID" value="KDA54741.1"/>
    <property type="molecule type" value="Genomic_DNA"/>
</dbReference>
<comment type="subcellular location">
    <subcellularLocation>
        <location evidence="3 16">Cytoplasm</location>
    </subcellularLocation>
</comment>
<dbReference type="GO" id="GO:0004594">
    <property type="term" value="F:pantothenate kinase activity"/>
    <property type="evidence" value="ECO:0007669"/>
    <property type="project" value="UniProtKB-UniRule"/>
</dbReference>
<dbReference type="NCBIfam" id="TIGR00671">
    <property type="entry name" value="baf"/>
    <property type="match status" value="1"/>
</dbReference>
<keyword evidence="7 16" id="KW-0963">Cytoplasm</keyword>
<feature type="binding site" evidence="16">
    <location>
        <begin position="7"/>
        <end position="14"/>
    </location>
    <ligand>
        <name>ATP</name>
        <dbReference type="ChEBI" id="CHEBI:30616"/>
    </ligand>
</feature>
<dbReference type="Proteomes" id="UP000027284">
    <property type="component" value="Unassembled WGS sequence"/>
</dbReference>
<dbReference type="SUPFAM" id="SSF53067">
    <property type="entry name" value="Actin-like ATPase domain"/>
    <property type="match status" value="2"/>
</dbReference>
<comment type="pathway">
    <text evidence="4 16">Cofactor biosynthesis; coenzyme A biosynthesis; CoA from (R)-pantothenate: step 1/5.</text>
</comment>
<dbReference type="AlphaFoldDB" id="A0A062Y2U3"/>
<dbReference type="Gene3D" id="3.30.420.40">
    <property type="match status" value="2"/>
</dbReference>
<evidence type="ECO:0000313" key="17">
    <source>
        <dbReference type="EMBL" id="HEQ88228.1"/>
    </source>
</evidence>
<dbReference type="GO" id="GO:0005524">
    <property type="term" value="F:ATP binding"/>
    <property type="evidence" value="ECO:0007669"/>
    <property type="project" value="UniProtKB-UniRule"/>
</dbReference>
<dbReference type="GO" id="GO:0015937">
    <property type="term" value="P:coenzyme A biosynthetic process"/>
    <property type="evidence" value="ECO:0007669"/>
    <property type="project" value="UniProtKB-UniRule"/>
</dbReference>
<evidence type="ECO:0000256" key="6">
    <source>
        <dbReference type="ARBA" id="ARBA00012102"/>
    </source>
</evidence>
<evidence type="ECO:0000256" key="10">
    <source>
        <dbReference type="ARBA" id="ARBA00022777"/>
    </source>
</evidence>
<dbReference type="PANTHER" id="PTHR34265">
    <property type="entry name" value="TYPE III PANTOTHENATE KINASE"/>
    <property type="match status" value="1"/>
</dbReference>
<evidence type="ECO:0000256" key="2">
    <source>
        <dbReference type="ARBA" id="ARBA00001958"/>
    </source>
</evidence>
<dbReference type="PANTHER" id="PTHR34265:SF1">
    <property type="entry name" value="TYPE III PANTOTHENATE KINASE"/>
    <property type="match status" value="1"/>
</dbReference>
<dbReference type="Pfam" id="PF03309">
    <property type="entry name" value="Pan_kinase"/>
    <property type="match status" value="1"/>
</dbReference>
<evidence type="ECO:0000256" key="13">
    <source>
        <dbReference type="ARBA" id="ARBA00022993"/>
    </source>
</evidence>
<evidence type="ECO:0000256" key="5">
    <source>
        <dbReference type="ARBA" id="ARBA00011738"/>
    </source>
</evidence>
<feature type="active site" description="Proton acceptor" evidence="16">
    <location>
        <position position="110"/>
    </location>
</feature>
<dbReference type="OrthoDB" id="9804707at2"/>
<keyword evidence="16" id="KW-0479">Metal-binding</keyword>
<feature type="binding site" evidence="16">
    <location>
        <position position="130"/>
    </location>
    <ligand>
        <name>K(+)</name>
        <dbReference type="ChEBI" id="CHEBI:29103"/>
    </ligand>
</feature>
<keyword evidence="8 16" id="KW-0808">Transferase</keyword>
<keyword evidence="11 16" id="KW-0067">ATP-binding</keyword>
<dbReference type="RefSeq" id="WP_038046958.1">
    <property type="nucleotide sequence ID" value="NZ_JMFG01000005.1"/>
</dbReference>
<sequence>MVLLAMDVGNTNTTIGVFREGELTSSFRLTTAANRTVDELGLWLRQLLAWAHISLDDLEGVIVGSVVPPLDPALSQAIARYLHVKPLFVEPGIKSGMPLRVETPRELGADRLCNAVAAYAEYGGPVIVVDFGTATTWDVVSEKGEFLGGIIAPGLEISAEALFSRAAKLPRVELEAPDHVIGKATVDSMQAGLVFGYVALVEGLTQRVLAEVPGARVVGTGGLAPVLAKHTHIFAAVDGHLTLKGLRILWEKNRPNRK</sequence>
<evidence type="ECO:0000256" key="4">
    <source>
        <dbReference type="ARBA" id="ARBA00005225"/>
    </source>
</evidence>
<evidence type="ECO:0000256" key="15">
    <source>
        <dbReference type="ARBA" id="ARBA00040883"/>
    </source>
</evidence>
<dbReference type="EMBL" id="DSMR01000192">
    <property type="protein sequence ID" value="HET47053.1"/>
    <property type="molecule type" value="Genomic_DNA"/>
</dbReference>
<comment type="cofactor">
    <cofactor evidence="16">
        <name>NH4(+)</name>
        <dbReference type="ChEBI" id="CHEBI:28938"/>
    </cofactor>
    <cofactor evidence="16">
        <name>K(+)</name>
        <dbReference type="ChEBI" id="CHEBI:29103"/>
    </cofactor>
    <text evidence="16">A monovalent cation. Ammonium or potassium.</text>
</comment>
<reference evidence="19 20" key="1">
    <citation type="submission" date="2014-04" db="EMBL/GenBank/DDBJ databases">
        <title>The Genome Sequence of Thermoanaerobaculum aquaticum MP-01, The First Cultivated Group 23 Acidobacterium.</title>
        <authorList>
            <person name="Stamps B.W."/>
            <person name="Losey N.A."/>
            <person name="Lawson P.A."/>
            <person name="Stevenson B.S."/>
        </authorList>
    </citation>
    <scope>NUCLEOTIDE SEQUENCE [LARGE SCALE GENOMIC DNA]</scope>
    <source>
        <strain evidence="19 20">MP-01</strain>
    </source>
</reference>
<evidence type="ECO:0000256" key="11">
    <source>
        <dbReference type="ARBA" id="ARBA00022840"/>
    </source>
</evidence>
<keyword evidence="9 16" id="KW-0547">Nucleotide-binding</keyword>
<evidence type="ECO:0000256" key="3">
    <source>
        <dbReference type="ARBA" id="ARBA00004496"/>
    </source>
</evidence>
<evidence type="ECO:0000256" key="1">
    <source>
        <dbReference type="ARBA" id="ARBA00001206"/>
    </source>
</evidence>
<comment type="caution">
    <text evidence="16">Lacks conserved residue(s) required for the propagation of feature annotation.</text>
</comment>
<reference evidence="17" key="2">
    <citation type="journal article" date="2020" name="mSystems">
        <title>Genome- and Community-Level Interaction Insights into Carbon Utilization and Element Cycling Functions of Hydrothermarchaeota in Hydrothermal Sediment.</title>
        <authorList>
            <person name="Zhou Z."/>
            <person name="Liu Y."/>
            <person name="Xu W."/>
            <person name="Pan J."/>
            <person name="Luo Z.H."/>
            <person name="Li M."/>
        </authorList>
    </citation>
    <scope>NUCLEOTIDE SEQUENCE [LARGE SCALE GENOMIC DNA]</scope>
    <source>
        <strain evidence="17">SpSt-186</strain>
        <strain evidence="18">SpSt-299</strain>
    </source>
</reference>
<dbReference type="EMBL" id="DSHW01000173">
    <property type="protein sequence ID" value="HEQ88228.1"/>
    <property type="molecule type" value="Genomic_DNA"/>
</dbReference>
<evidence type="ECO:0000313" key="18">
    <source>
        <dbReference type="EMBL" id="HET47053.1"/>
    </source>
</evidence>
<comment type="subunit">
    <text evidence="5 16">Homodimer.</text>
</comment>
<keyword evidence="13 16" id="KW-0173">Coenzyme A biosynthesis</keyword>
<dbReference type="InterPro" id="IPR004619">
    <property type="entry name" value="Type_III_PanK"/>
</dbReference>
<evidence type="ECO:0000256" key="12">
    <source>
        <dbReference type="ARBA" id="ARBA00022958"/>
    </source>
</evidence>
<feature type="binding site" evidence="16">
    <location>
        <position position="185"/>
    </location>
    <ligand>
        <name>substrate</name>
    </ligand>
</feature>
<dbReference type="CDD" id="cd24015">
    <property type="entry name" value="ASKHA_NBD_PanK-III"/>
    <property type="match status" value="1"/>
</dbReference>
<feature type="binding site" evidence="16">
    <location>
        <position position="133"/>
    </location>
    <ligand>
        <name>ATP</name>
        <dbReference type="ChEBI" id="CHEBI:30616"/>
    </ligand>
</feature>
<keyword evidence="20" id="KW-1185">Reference proteome</keyword>
<dbReference type="NCBIfam" id="NF009848">
    <property type="entry name" value="PRK13318.1-6"/>
    <property type="match status" value="1"/>
</dbReference>
<dbReference type="EC" id="2.7.1.33" evidence="6 16"/>
<dbReference type="UniPathway" id="UPA00241">
    <property type="reaction ID" value="UER00352"/>
</dbReference>
<evidence type="ECO:0000256" key="14">
    <source>
        <dbReference type="ARBA" id="ARBA00038036"/>
    </source>
</evidence>
<comment type="function">
    <text evidence="16">Catalyzes the phosphorylation of pantothenate (Pan), the first step in CoA biosynthesis.</text>
</comment>
<evidence type="ECO:0000256" key="8">
    <source>
        <dbReference type="ARBA" id="ARBA00022679"/>
    </source>
</evidence>
<dbReference type="InterPro" id="IPR043129">
    <property type="entry name" value="ATPase_NBD"/>
</dbReference>
<dbReference type="GO" id="GO:0046872">
    <property type="term" value="F:metal ion binding"/>
    <property type="evidence" value="ECO:0007669"/>
    <property type="project" value="UniProtKB-KW"/>
</dbReference>
<dbReference type="GO" id="GO:0005737">
    <property type="term" value="C:cytoplasm"/>
    <property type="evidence" value="ECO:0007669"/>
    <property type="project" value="UniProtKB-SubCell"/>
</dbReference>
<proteinExistence type="inferred from homology"/>
<dbReference type="HAMAP" id="MF_01274">
    <property type="entry name" value="Pantothen_kinase_3"/>
    <property type="match status" value="1"/>
</dbReference>
<feature type="binding site" evidence="16">
    <location>
        <begin position="108"/>
        <end position="111"/>
    </location>
    <ligand>
        <name>substrate</name>
    </ligand>
</feature>
<keyword evidence="12 16" id="KW-0630">Potassium</keyword>
<evidence type="ECO:0000256" key="16">
    <source>
        <dbReference type="HAMAP-Rule" id="MF_01274"/>
    </source>
</evidence>
<comment type="caution">
    <text evidence="19">The sequence shown here is derived from an EMBL/GenBank/DDBJ whole genome shotgun (WGS) entry which is preliminary data.</text>
</comment>
<accession>A0A062Y2U3</accession>
<evidence type="ECO:0000313" key="20">
    <source>
        <dbReference type="Proteomes" id="UP000027284"/>
    </source>
</evidence>
<gene>
    <name evidence="16" type="primary">coaX</name>
    <name evidence="19" type="ORF">EG19_09970</name>
    <name evidence="17" type="ORF">ENP06_02315</name>
    <name evidence="18" type="ORF">ENQ31_02675</name>
</gene>
<keyword evidence="10 16" id="KW-0418">Kinase</keyword>
<name>A0A062Y2U3_9BACT</name>
<evidence type="ECO:0000256" key="7">
    <source>
        <dbReference type="ARBA" id="ARBA00022490"/>
    </source>
</evidence>